<dbReference type="AlphaFoldDB" id="A0AAV6TPP4"/>
<organism evidence="2 3">
    <name type="scientific">Oedothorax gibbosus</name>
    <dbReference type="NCBI Taxonomy" id="931172"/>
    <lineage>
        <taxon>Eukaryota</taxon>
        <taxon>Metazoa</taxon>
        <taxon>Ecdysozoa</taxon>
        <taxon>Arthropoda</taxon>
        <taxon>Chelicerata</taxon>
        <taxon>Arachnida</taxon>
        <taxon>Araneae</taxon>
        <taxon>Araneomorphae</taxon>
        <taxon>Entelegynae</taxon>
        <taxon>Araneoidea</taxon>
        <taxon>Linyphiidae</taxon>
        <taxon>Erigoninae</taxon>
        <taxon>Oedothorax</taxon>
    </lineage>
</organism>
<comment type="caution">
    <text evidence="2">The sequence shown here is derived from an EMBL/GenBank/DDBJ whole genome shotgun (WGS) entry which is preliminary data.</text>
</comment>
<feature type="region of interest" description="Disordered" evidence="1">
    <location>
        <begin position="223"/>
        <end position="242"/>
    </location>
</feature>
<proteinExistence type="predicted"/>
<keyword evidence="3" id="KW-1185">Reference proteome</keyword>
<sequence>PRRMDENHWDAIIPKPEDILPDFEDEDLSKDDYELDRRMEENHWDAIIPKPEDILPDFEDEDLSTDDYELDGYELSTNQPDILDENLWHSIIPELEDFIPGVDILDYDFKLKLSTNQSNRSMPTIDDFEDFQECSCFEAMMAEEEQWYKERNEEMLREINEEMEKVLLNVRLPEFPEFPDLSDGAGEAAIPGGARRKAEAAAGASSTRDRAFDDRAGEAAIPGGARRKAEAAAGASSTRDRAFDEESARLGFDAMAIAEASQEPLPADDLSISGSMLSLAHSNSASSFTHTAL</sequence>
<feature type="non-terminal residue" evidence="2">
    <location>
        <position position="1"/>
    </location>
</feature>
<dbReference type="Proteomes" id="UP000827092">
    <property type="component" value="Unassembled WGS sequence"/>
</dbReference>
<evidence type="ECO:0000256" key="1">
    <source>
        <dbReference type="SAM" id="MobiDB-lite"/>
    </source>
</evidence>
<feature type="region of interest" description="Disordered" evidence="1">
    <location>
        <begin position="180"/>
        <end position="214"/>
    </location>
</feature>
<dbReference type="EMBL" id="JAFNEN010001648">
    <property type="protein sequence ID" value="KAG8173559.1"/>
    <property type="molecule type" value="Genomic_DNA"/>
</dbReference>
<reference evidence="2 3" key="1">
    <citation type="journal article" date="2022" name="Nat. Ecol. Evol.">
        <title>A masculinizing supergene underlies an exaggerated male reproductive morph in a spider.</title>
        <authorList>
            <person name="Hendrickx F."/>
            <person name="De Corte Z."/>
            <person name="Sonet G."/>
            <person name="Van Belleghem S.M."/>
            <person name="Kostlbacher S."/>
            <person name="Vangestel C."/>
        </authorList>
    </citation>
    <scope>NUCLEOTIDE SEQUENCE [LARGE SCALE GENOMIC DNA]</scope>
    <source>
        <strain evidence="2">W744_W776</strain>
    </source>
</reference>
<evidence type="ECO:0000313" key="3">
    <source>
        <dbReference type="Proteomes" id="UP000827092"/>
    </source>
</evidence>
<accession>A0AAV6TPP4</accession>
<name>A0AAV6TPP4_9ARAC</name>
<protein>
    <submittedName>
        <fullName evidence="2">Uncharacterized protein</fullName>
    </submittedName>
</protein>
<gene>
    <name evidence="2" type="ORF">JTE90_001710</name>
</gene>
<evidence type="ECO:0000313" key="2">
    <source>
        <dbReference type="EMBL" id="KAG8173559.1"/>
    </source>
</evidence>